<keyword evidence="5" id="KW-1185">Reference proteome</keyword>
<keyword evidence="1 4" id="KW-0808">Transferase</keyword>
<evidence type="ECO:0000256" key="1">
    <source>
        <dbReference type="ARBA" id="ARBA00022679"/>
    </source>
</evidence>
<dbReference type="InterPro" id="IPR016181">
    <property type="entry name" value="Acyl_CoA_acyltransferase"/>
</dbReference>
<dbReference type="Proteomes" id="UP000535890">
    <property type="component" value="Unassembled WGS sequence"/>
</dbReference>
<dbReference type="RefSeq" id="WP_179793131.1">
    <property type="nucleotide sequence ID" value="NZ_BAABHP010000004.1"/>
</dbReference>
<dbReference type="SUPFAM" id="SSF55729">
    <property type="entry name" value="Acyl-CoA N-acyltransferases (Nat)"/>
    <property type="match status" value="1"/>
</dbReference>
<accession>A0A7Y9DTR9</accession>
<dbReference type="Pfam" id="PF00583">
    <property type="entry name" value="Acetyltransf_1"/>
    <property type="match status" value="1"/>
</dbReference>
<reference evidence="4 5" key="1">
    <citation type="submission" date="2020-07" db="EMBL/GenBank/DDBJ databases">
        <title>Sequencing the genomes of 1000 actinobacteria strains.</title>
        <authorList>
            <person name="Klenk H.-P."/>
        </authorList>
    </citation>
    <scope>NUCLEOTIDE SEQUENCE [LARGE SCALE GENOMIC DNA]</scope>
    <source>
        <strain evidence="4 5">DSM 45772</strain>
    </source>
</reference>
<dbReference type="PROSITE" id="PS51186">
    <property type="entry name" value="GNAT"/>
    <property type="match status" value="1"/>
</dbReference>
<evidence type="ECO:0000313" key="5">
    <source>
        <dbReference type="Proteomes" id="UP000535890"/>
    </source>
</evidence>
<dbReference type="InterPro" id="IPR050832">
    <property type="entry name" value="Bact_Acetyltransf"/>
</dbReference>
<sequence>MDVRRAVVEDTGSMAGVIAAVAPEDTLGAQPPVDVEGRAQGFRELIAGSGAAWVLVEAGAVLGYVSLTPRTRGVFGLGMAIVPAGRGRGGGRALVEAALGWARLSDAHKVDLEVWPDNARAIALYAATGFVVEGLRDRHYLRADGTLRSSLIMACRVD</sequence>
<organism evidence="4 5">
    <name type="scientific">Actinomycetospora corticicola</name>
    <dbReference type="NCBI Taxonomy" id="663602"/>
    <lineage>
        <taxon>Bacteria</taxon>
        <taxon>Bacillati</taxon>
        <taxon>Actinomycetota</taxon>
        <taxon>Actinomycetes</taxon>
        <taxon>Pseudonocardiales</taxon>
        <taxon>Pseudonocardiaceae</taxon>
        <taxon>Actinomycetospora</taxon>
    </lineage>
</organism>
<name>A0A7Y9DTR9_9PSEU</name>
<dbReference type="AlphaFoldDB" id="A0A7Y9DTR9"/>
<protein>
    <submittedName>
        <fullName evidence="4">Putative acetyltransferase</fullName>
        <ecNumber evidence="4">2.3.1.-</ecNumber>
    </submittedName>
</protein>
<proteinExistence type="predicted"/>
<evidence type="ECO:0000259" key="3">
    <source>
        <dbReference type="PROSITE" id="PS51186"/>
    </source>
</evidence>
<dbReference type="EMBL" id="JACCBN010000001">
    <property type="protein sequence ID" value="NYD35269.1"/>
    <property type="molecule type" value="Genomic_DNA"/>
</dbReference>
<dbReference type="EC" id="2.3.1.-" evidence="4"/>
<dbReference type="PANTHER" id="PTHR43877:SF1">
    <property type="entry name" value="ACETYLTRANSFERASE"/>
    <property type="match status" value="1"/>
</dbReference>
<evidence type="ECO:0000256" key="2">
    <source>
        <dbReference type="ARBA" id="ARBA00023315"/>
    </source>
</evidence>
<dbReference type="PANTHER" id="PTHR43877">
    <property type="entry name" value="AMINOALKYLPHOSPHONATE N-ACETYLTRANSFERASE-RELATED-RELATED"/>
    <property type="match status" value="1"/>
</dbReference>
<evidence type="ECO:0000313" key="4">
    <source>
        <dbReference type="EMBL" id="NYD35269.1"/>
    </source>
</evidence>
<keyword evidence="2 4" id="KW-0012">Acyltransferase</keyword>
<dbReference type="GO" id="GO:0016747">
    <property type="term" value="F:acyltransferase activity, transferring groups other than amino-acyl groups"/>
    <property type="evidence" value="ECO:0007669"/>
    <property type="project" value="InterPro"/>
</dbReference>
<gene>
    <name evidence="4" type="ORF">BJ983_001371</name>
</gene>
<comment type="caution">
    <text evidence="4">The sequence shown here is derived from an EMBL/GenBank/DDBJ whole genome shotgun (WGS) entry which is preliminary data.</text>
</comment>
<feature type="domain" description="N-acetyltransferase" evidence="3">
    <location>
        <begin position="1"/>
        <end position="158"/>
    </location>
</feature>
<dbReference type="Gene3D" id="3.40.630.30">
    <property type="match status" value="1"/>
</dbReference>
<dbReference type="InterPro" id="IPR000182">
    <property type="entry name" value="GNAT_dom"/>
</dbReference>